<evidence type="ECO:0000313" key="2">
    <source>
        <dbReference type="Proteomes" id="UP000689129"/>
    </source>
</evidence>
<dbReference type="Pfam" id="PF14441">
    <property type="entry name" value="OTT_1508_deam"/>
    <property type="match status" value="1"/>
</dbReference>
<name>A0A8I2ZI51_VERLO</name>
<dbReference type="Proteomes" id="UP000689129">
    <property type="component" value="Unassembled WGS sequence"/>
</dbReference>
<sequence length="643" mass="71277">MFPQQKSPAIICAENIALMQFLHDVPARPSTRNLHEAAEDDGQLALSLEQERQLTGILAALSSIREDVNLITAVATREVRTPEERHHTSLEVLVAVNKSKPSDWDDYLGSVSDGFGRIFDTLSRATRAHDSQLEYQVFTDIVSVCRERILSRLRFGKHKRGKTKTPLQKRLRDMCDAIASCRHEDTRPFIEGTRRLVAALNQFEKHQTNAELPALVEEADTWTRMGDMSNLFHGVPPSALDGASCEDYRRIFSKTGQYRTAARRLYRLARKVGALRSVTIKPICLGPDAFIRPDATGYLPSLTGTLSRVSTKKTKRGLAATLSNSMGKNPLVAEDDFTRDIFRILTKSKLHAEVQILLYLKSLPQKDTFSTRVVQSTKKACFLCDEVLALNGLPGIPKSHGRLYSGWMLPSFPGLKQLQLQLNESLQRHANRSIEMVLQKGQKIDLVYPVESTALTVSEVAVTEAGESELVLAPIIGVLSTVATTSKPEALVQNKGCKMLRDPVDNDAEDLSSAISEADVVKMLTMPCAEVTPDGVPQDEKNCSPDKQPFFSISPGETSSIHTFGSSEMTIQYSTGPDHSKLANALVYRIRQLDEKDVETLKSQNVRFCDVMSLDKGSEVTLPGPSPFYVDMGDTVAELIFRE</sequence>
<comment type="caution">
    <text evidence="1">The sequence shown here is derived from an EMBL/GenBank/DDBJ whole genome shotgun (WGS) entry which is preliminary data.</text>
</comment>
<dbReference type="InterPro" id="IPR027796">
    <property type="entry name" value="OTT_1508_deam-like"/>
</dbReference>
<protein>
    <submittedName>
        <fullName evidence="1">Uncharacterized protein</fullName>
    </submittedName>
</protein>
<proteinExistence type="predicted"/>
<reference evidence="1" key="1">
    <citation type="journal article" date="2021" name="Mol. Plant Pathol.">
        <title>A 20-kb lineage-specific genomic region tames virulence in pathogenic amphidiploid Verticillium longisporum.</title>
        <authorList>
            <person name="Harting R."/>
            <person name="Starke J."/>
            <person name="Kusch H."/>
            <person name="Poggeler S."/>
            <person name="Maurus I."/>
            <person name="Schluter R."/>
            <person name="Landesfeind M."/>
            <person name="Bulla I."/>
            <person name="Nowrousian M."/>
            <person name="de Jonge R."/>
            <person name="Stahlhut G."/>
            <person name="Hoff K.J."/>
            <person name="Asshauer K.P."/>
            <person name="Thurmer A."/>
            <person name="Stanke M."/>
            <person name="Daniel R."/>
            <person name="Morgenstern B."/>
            <person name="Thomma B.P.H.J."/>
            <person name="Kronstad J.W."/>
            <person name="Braus-Stromeyer S.A."/>
            <person name="Braus G.H."/>
        </authorList>
    </citation>
    <scope>NUCLEOTIDE SEQUENCE</scope>
    <source>
        <strain evidence="1">Vl32</strain>
    </source>
</reference>
<gene>
    <name evidence="1" type="ORF">HYQ45_010344</name>
</gene>
<dbReference type="OrthoDB" id="4851849at2759"/>
<accession>A0A8I2ZI51</accession>
<dbReference type="EMBL" id="JAEMWZ010000217">
    <property type="protein sequence ID" value="KAG7130934.1"/>
    <property type="molecule type" value="Genomic_DNA"/>
</dbReference>
<evidence type="ECO:0000313" key="1">
    <source>
        <dbReference type="EMBL" id="KAG7130934.1"/>
    </source>
</evidence>
<dbReference type="AlphaFoldDB" id="A0A8I2ZI51"/>
<organism evidence="1 2">
    <name type="scientific">Verticillium longisporum</name>
    <name type="common">Verticillium dahliae var. longisporum</name>
    <dbReference type="NCBI Taxonomy" id="100787"/>
    <lineage>
        <taxon>Eukaryota</taxon>
        <taxon>Fungi</taxon>
        <taxon>Dikarya</taxon>
        <taxon>Ascomycota</taxon>
        <taxon>Pezizomycotina</taxon>
        <taxon>Sordariomycetes</taxon>
        <taxon>Hypocreomycetidae</taxon>
        <taxon>Glomerellales</taxon>
        <taxon>Plectosphaerellaceae</taxon>
        <taxon>Verticillium</taxon>
    </lineage>
</organism>